<keyword evidence="1" id="KW-0812">Transmembrane</keyword>
<name>A0A7X1F643_9SPHN</name>
<reference evidence="2 3" key="1">
    <citation type="submission" date="2020-08" db="EMBL/GenBank/DDBJ databases">
        <title>The genome sequence of Novosphingobium flavum 4Y4.</title>
        <authorList>
            <person name="Liu Y."/>
        </authorList>
    </citation>
    <scope>NUCLEOTIDE SEQUENCE [LARGE SCALE GENOMIC DNA]</scope>
    <source>
        <strain evidence="2 3">4Y4</strain>
    </source>
</reference>
<dbReference type="AlphaFoldDB" id="A0A7X1F643"/>
<dbReference type="EMBL" id="JACLAU010000005">
    <property type="protein sequence ID" value="MBC2651107.1"/>
    <property type="molecule type" value="Genomic_DNA"/>
</dbReference>
<evidence type="ECO:0000256" key="1">
    <source>
        <dbReference type="SAM" id="Phobius"/>
    </source>
</evidence>
<evidence type="ECO:0000313" key="3">
    <source>
        <dbReference type="Proteomes" id="UP000520156"/>
    </source>
</evidence>
<feature type="transmembrane region" description="Helical" evidence="1">
    <location>
        <begin position="29"/>
        <end position="48"/>
    </location>
</feature>
<protein>
    <submittedName>
        <fullName evidence="2">Pilus assembly protein</fullName>
    </submittedName>
</protein>
<evidence type="ECO:0000313" key="2">
    <source>
        <dbReference type="EMBL" id="MBC2651107.1"/>
    </source>
</evidence>
<keyword evidence="1" id="KW-0472">Membrane</keyword>
<sequence>MSAARALPARIAAGLRALAADRTGTPVVEFALVLPVLLTAYLGSFVVLDAISCSRKVSIAANQVTDITSRYMSVTTGDLDTIMAATTQIMQPYNASNAMVRLSQVQVCASGYKGKSGIVARVVWSQARNGTARTVDTTSGGTQPVGNPQEVPDAALITLPANMLTSTSPLIPASGCATGGYFILGEMDYTYTPALKMFAVGSTSSFTFTESSYMSPRGTTSIGLVTGT</sequence>
<dbReference type="RefSeq" id="WP_185682533.1">
    <property type="nucleotide sequence ID" value="NZ_JACLAU010000005.1"/>
</dbReference>
<keyword evidence="3" id="KW-1185">Reference proteome</keyword>
<organism evidence="2 3">
    <name type="scientific">Novosphingobium aerophilum</name>
    <dbReference type="NCBI Taxonomy" id="2839843"/>
    <lineage>
        <taxon>Bacteria</taxon>
        <taxon>Pseudomonadati</taxon>
        <taxon>Pseudomonadota</taxon>
        <taxon>Alphaproteobacteria</taxon>
        <taxon>Sphingomonadales</taxon>
        <taxon>Sphingomonadaceae</taxon>
        <taxon>Novosphingobium</taxon>
    </lineage>
</organism>
<proteinExistence type="predicted"/>
<accession>A0A7X1F643</accession>
<dbReference type="Proteomes" id="UP000520156">
    <property type="component" value="Unassembled WGS sequence"/>
</dbReference>
<keyword evidence="1" id="KW-1133">Transmembrane helix</keyword>
<comment type="caution">
    <text evidence="2">The sequence shown here is derived from an EMBL/GenBank/DDBJ whole genome shotgun (WGS) entry which is preliminary data.</text>
</comment>
<gene>
    <name evidence="2" type="ORF">H7F49_05285</name>
</gene>